<feature type="compositionally biased region" description="Polar residues" evidence="1">
    <location>
        <begin position="207"/>
        <end position="224"/>
    </location>
</feature>
<name>A0A1W0WTG8_HYPEX</name>
<evidence type="ECO:0000256" key="1">
    <source>
        <dbReference type="SAM" id="MobiDB-lite"/>
    </source>
</evidence>
<protein>
    <submittedName>
        <fullName evidence="2">Uncharacterized protein</fullName>
    </submittedName>
</protein>
<feature type="region of interest" description="Disordered" evidence="1">
    <location>
        <begin position="253"/>
        <end position="275"/>
    </location>
</feature>
<keyword evidence="3" id="KW-1185">Reference proteome</keyword>
<feature type="region of interest" description="Disordered" evidence="1">
    <location>
        <begin position="370"/>
        <end position="442"/>
    </location>
</feature>
<dbReference type="AlphaFoldDB" id="A0A1W0WTG8"/>
<feature type="compositionally biased region" description="Basic and acidic residues" evidence="1">
    <location>
        <begin position="255"/>
        <end position="267"/>
    </location>
</feature>
<reference evidence="3" key="1">
    <citation type="submission" date="2017-01" db="EMBL/GenBank/DDBJ databases">
        <title>Comparative genomics of anhydrobiosis in the tardigrade Hypsibius dujardini.</title>
        <authorList>
            <person name="Yoshida Y."/>
            <person name="Koutsovoulos G."/>
            <person name="Laetsch D."/>
            <person name="Stevens L."/>
            <person name="Kumar S."/>
            <person name="Horikawa D."/>
            <person name="Ishino K."/>
            <person name="Komine S."/>
            <person name="Tomita M."/>
            <person name="Blaxter M."/>
            <person name="Arakawa K."/>
        </authorList>
    </citation>
    <scope>NUCLEOTIDE SEQUENCE [LARGE SCALE GENOMIC DNA]</scope>
    <source>
        <strain evidence="3">Z151</strain>
    </source>
</reference>
<gene>
    <name evidence="2" type="ORF">BV898_07511</name>
</gene>
<organism evidence="2 3">
    <name type="scientific">Hypsibius exemplaris</name>
    <name type="common">Freshwater tardigrade</name>
    <dbReference type="NCBI Taxonomy" id="2072580"/>
    <lineage>
        <taxon>Eukaryota</taxon>
        <taxon>Metazoa</taxon>
        <taxon>Ecdysozoa</taxon>
        <taxon>Tardigrada</taxon>
        <taxon>Eutardigrada</taxon>
        <taxon>Parachela</taxon>
        <taxon>Hypsibioidea</taxon>
        <taxon>Hypsibiidae</taxon>
        <taxon>Hypsibius</taxon>
    </lineage>
</organism>
<sequence length="688" mass="75151">MATPFTSNDPPPKRARLSYNGYSHSNAPPRDRRAEPSIYSGQPLAKELEAAKPKWIWTFSKNILEGLVEGSKTAVEGLKAVGSFLLGQRVPWPTDENNEFDEEEYVQTALPGEKRKRNPFAPEQQALSNSQTSMTAPTTASHRDSLLPSDPDFFPNPIRSSEKSHVSSPKRRNMFQTPWTDATQKEALEIVAIGSTTLLTNPRPLSRNGNRSSFSQTSSPTKFRNSFDTEQSLVGILEVSFNEEWGAGEAVLAADPDRLTESQDTRSSRSHIPSELSTVSNSDSFFSVSAFSSHVAASDQMDDDMADAFTAAVSDRELTPLPAAATMREATEPIAGHVETAKGALNVQDGELFDAFDIKPSQIGILAEDMVENRGEDEEDEDLNPSYDDEDEDDEEEESGDEDVEEDDEGDDVIEVGSSSEEEEEEEDSEVSDESVGIAEESLQQFVPLSSGASRPLIIESTSTPSVSIGNIDTLLAPDVAESFAEYAEFFQQTQQPTVVDDEDLDVIPSSLSSNSDSNKQQSSCQEASISIDFVTIDDGLGDGGEMASAAVVSNVHLEAAAFQEPDNSSQFDTDFEDHPDVLLADEQEQWEEDEDDGVDGENPDGMEGEEDGSGEEDEDESNAQDDSEIICDGVFGSQVAMQEENEEEVDENGEEEEEEEDDSDMENDDENADPGQDMVTIPDDDDE</sequence>
<accession>A0A1W0WTG8</accession>
<feature type="compositionally biased region" description="Acidic residues" evidence="1">
    <location>
        <begin position="644"/>
        <end position="673"/>
    </location>
</feature>
<feature type="compositionally biased region" description="Acidic residues" evidence="1">
    <location>
        <begin position="574"/>
        <end position="630"/>
    </location>
</feature>
<feature type="region of interest" description="Disordered" evidence="1">
    <location>
        <begin position="199"/>
        <end position="224"/>
    </location>
</feature>
<proteinExistence type="predicted"/>
<evidence type="ECO:0000313" key="3">
    <source>
        <dbReference type="Proteomes" id="UP000192578"/>
    </source>
</evidence>
<dbReference type="Proteomes" id="UP000192578">
    <property type="component" value="Unassembled WGS sequence"/>
</dbReference>
<feature type="region of interest" description="Disordered" evidence="1">
    <location>
        <begin position="564"/>
        <end position="688"/>
    </location>
</feature>
<feature type="region of interest" description="Disordered" evidence="1">
    <location>
        <begin position="124"/>
        <end position="172"/>
    </location>
</feature>
<feature type="compositionally biased region" description="Polar residues" evidence="1">
    <location>
        <begin position="125"/>
        <end position="140"/>
    </location>
</feature>
<comment type="caution">
    <text evidence="2">The sequence shown here is derived from an EMBL/GenBank/DDBJ whole genome shotgun (WGS) entry which is preliminary data.</text>
</comment>
<evidence type="ECO:0000313" key="2">
    <source>
        <dbReference type="EMBL" id="OQV18502.1"/>
    </source>
</evidence>
<feature type="region of interest" description="Disordered" evidence="1">
    <location>
        <begin position="1"/>
        <end position="37"/>
    </location>
</feature>
<feature type="compositionally biased region" description="Low complexity" evidence="1">
    <location>
        <begin position="510"/>
        <end position="524"/>
    </location>
</feature>
<feature type="region of interest" description="Disordered" evidence="1">
    <location>
        <begin position="507"/>
        <end position="528"/>
    </location>
</feature>
<dbReference type="EMBL" id="MTYJ01000049">
    <property type="protein sequence ID" value="OQV18502.1"/>
    <property type="molecule type" value="Genomic_DNA"/>
</dbReference>
<feature type="compositionally biased region" description="Acidic residues" evidence="1">
    <location>
        <begin position="375"/>
        <end position="433"/>
    </location>
</feature>